<feature type="non-terminal residue" evidence="5">
    <location>
        <position position="1"/>
    </location>
</feature>
<sequence>FEEFAVRTPGLPPDLVALLRACFRPDPADRPDRMDELADALAAVYAQVTGGPYPRSRPVPATLLADGLSNQALSMLDLGHPAQAEALWERALEADPRNPHAVFNLGLHRWRAGRLTDAQLIAELQPVRAAHEGDWIGDHLLGLVHLERGDPAGAAALLRAAAERAPDAPEPAAALERARREAVPHPPVVLEGHTNTVNALAFADGTGIAVSGGQDDSSQPPPGSEGGTVRIWDLVGGRCVHTLPAHSGGLPGGVGAVTLSPCGRFMASAGAETLVIWDVRSGGLLHRIGDQGPRIVSLAFVPDGSLLVSATEKGAVRIWDTRDGRCVRTLQKDQDFDRGYDTAVAVTGEHVVKWEPTTARLRVWDAATGTLVRTASLPRMRVALAAGGRAALAVSESEQQLWDPVAGRQVKTVRFPIGRDARFTVSADGAWALTTGLQLWDLNAGRCLRTLPGNGSVSALPLLSRDGRHALTASAERSVHAWDLAHGGPLSPWSHARPRTAVELTNEADTVGLALARARGHVDAGHWAQAMAEVRAARSIPGHERNRDLLDLWRTAGRHGRRTDLMGAWQARELPDTERRGVSDGILSAGGLLAVQFSGWSIVWLVDVESGEHLHTLQVGGTSVGGMAFTPDGSRLLTGASDGKVRVWDVASGESVRVLSGHRAEVRTITVSPDGRLAASGDQHGVVRVWDLAKGKRRHVLKGEGGIVFDLRFGPGARTLLVGDFSRVVTLWELDGERAHILPGQRPAVMSTDGGTVVSCGHTVGTLWTADGTTGEGTGYVSGPSEELASIHVSADGGTATTIGPGNALRVWDLRTARLRHHLSDTATCLQAIDDRFAMTGEIDGTLRIWDVQSGRSLHSFRAHTTPVEWIALTTDARLAVSRTRDQMRVWELDWNYTH</sequence>
<dbReference type="InterPro" id="IPR011044">
    <property type="entry name" value="Quino_amine_DH_bsu"/>
</dbReference>
<comment type="caution">
    <text evidence="5">The sequence shown here is derived from an EMBL/GenBank/DDBJ whole genome shotgun (WGS) entry which is preliminary data.</text>
</comment>
<dbReference type="Gene3D" id="1.25.40.10">
    <property type="entry name" value="Tetratricopeptide repeat domain"/>
    <property type="match status" value="1"/>
</dbReference>
<dbReference type="PANTHER" id="PTHR22847:SF637">
    <property type="entry name" value="WD REPEAT DOMAIN 5B"/>
    <property type="match status" value="1"/>
</dbReference>
<dbReference type="InterPro" id="IPR015943">
    <property type="entry name" value="WD40/YVTN_repeat-like_dom_sf"/>
</dbReference>
<organism evidence="5 6">
    <name type="scientific">Actinomadura darangshiensis</name>
    <dbReference type="NCBI Taxonomy" id="705336"/>
    <lineage>
        <taxon>Bacteria</taxon>
        <taxon>Bacillati</taxon>
        <taxon>Actinomycetota</taxon>
        <taxon>Actinomycetes</taxon>
        <taxon>Streptosporangiales</taxon>
        <taxon>Thermomonosporaceae</taxon>
        <taxon>Actinomadura</taxon>
    </lineage>
</organism>
<dbReference type="PANTHER" id="PTHR22847">
    <property type="entry name" value="WD40 REPEAT PROTEIN"/>
    <property type="match status" value="1"/>
</dbReference>
<dbReference type="Pfam" id="PF00400">
    <property type="entry name" value="WD40"/>
    <property type="match status" value="5"/>
</dbReference>
<dbReference type="RefSeq" id="WP_132205197.1">
    <property type="nucleotide sequence ID" value="NZ_SMKY01000401.1"/>
</dbReference>
<dbReference type="OrthoDB" id="3272402at2"/>
<dbReference type="InterPro" id="IPR024977">
    <property type="entry name" value="Apc4-like_WD40_dom"/>
</dbReference>
<dbReference type="Pfam" id="PF12894">
    <property type="entry name" value="ANAPC4_WD40"/>
    <property type="match status" value="1"/>
</dbReference>
<dbReference type="InterPro" id="IPR011990">
    <property type="entry name" value="TPR-like_helical_dom_sf"/>
</dbReference>
<evidence type="ECO:0000259" key="4">
    <source>
        <dbReference type="Pfam" id="PF12894"/>
    </source>
</evidence>
<dbReference type="SMART" id="SM00320">
    <property type="entry name" value="WD40"/>
    <property type="match status" value="10"/>
</dbReference>
<evidence type="ECO:0000313" key="6">
    <source>
        <dbReference type="Proteomes" id="UP000295578"/>
    </source>
</evidence>
<proteinExistence type="predicted"/>
<evidence type="ECO:0000256" key="1">
    <source>
        <dbReference type="ARBA" id="ARBA00022574"/>
    </source>
</evidence>
<dbReference type="InterPro" id="IPR001680">
    <property type="entry name" value="WD40_rpt"/>
</dbReference>
<evidence type="ECO:0000256" key="3">
    <source>
        <dbReference type="PROSITE-ProRule" id="PRU00221"/>
    </source>
</evidence>
<dbReference type="SUPFAM" id="SSF48452">
    <property type="entry name" value="TPR-like"/>
    <property type="match status" value="1"/>
</dbReference>
<dbReference type="AlphaFoldDB" id="A0A4R4ZWP6"/>
<dbReference type="InterPro" id="IPR019775">
    <property type="entry name" value="WD40_repeat_CS"/>
</dbReference>
<dbReference type="Proteomes" id="UP000295578">
    <property type="component" value="Unassembled WGS sequence"/>
</dbReference>
<keyword evidence="1 3" id="KW-0853">WD repeat</keyword>
<feature type="repeat" description="WD" evidence="3">
    <location>
        <begin position="819"/>
        <end position="860"/>
    </location>
</feature>
<dbReference type="SUPFAM" id="SSF50998">
    <property type="entry name" value="Quinoprotein alcohol dehydrogenase-like"/>
    <property type="match status" value="1"/>
</dbReference>
<feature type="repeat" description="WD" evidence="3">
    <location>
        <begin position="659"/>
        <end position="700"/>
    </location>
</feature>
<gene>
    <name evidence="5" type="ORF">E1293_42770</name>
</gene>
<feature type="repeat" description="WD" evidence="3">
    <location>
        <begin position="617"/>
        <end position="658"/>
    </location>
</feature>
<evidence type="ECO:0000256" key="2">
    <source>
        <dbReference type="ARBA" id="ARBA00022737"/>
    </source>
</evidence>
<keyword evidence="2" id="KW-0677">Repeat</keyword>
<evidence type="ECO:0000313" key="5">
    <source>
        <dbReference type="EMBL" id="TDD63641.1"/>
    </source>
</evidence>
<feature type="domain" description="Anaphase-promoting complex subunit 4-like WD40" evidence="4">
    <location>
        <begin position="290"/>
        <end position="335"/>
    </location>
</feature>
<dbReference type="EMBL" id="SMKY01000401">
    <property type="protein sequence ID" value="TDD63641.1"/>
    <property type="molecule type" value="Genomic_DNA"/>
</dbReference>
<dbReference type="SUPFAM" id="SSF50969">
    <property type="entry name" value="YVTN repeat-like/Quinoprotein amine dehydrogenase"/>
    <property type="match status" value="1"/>
</dbReference>
<dbReference type="Pfam" id="PF13432">
    <property type="entry name" value="TPR_16"/>
    <property type="match status" value="2"/>
</dbReference>
<keyword evidence="6" id="KW-1185">Reference proteome</keyword>
<accession>A0A4R4ZWP6</accession>
<dbReference type="PRINTS" id="PR00320">
    <property type="entry name" value="GPROTEINBRPT"/>
</dbReference>
<reference evidence="5 6" key="1">
    <citation type="submission" date="2019-03" db="EMBL/GenBank/DDBJ databases">
        <title>Draft genome sequences of novel Actinobacteria.</title>
        <authorList>
            <person name="Sahin N."/>
            <person name="Ay H."/>
            <person name="Saygin H."/>
        </authorList>
    </citation>
    <scope>NUCLEOTIDE SEQUENCE [LARGE SCALE GENOMIC DNA]</scope>
    <source>
        <strain evidence="5 6">DSM 45941</strain>
    </source>
</reference>
<dbReference type="PROSITE" id="PS50294">
    <property type="entry name" value="WD_REPEATS_REGION"/>
    <property type="match status" value="3"/>
</dbReference>
<dbReference type="InterPro" id="IPR020472">
    <property type="entry name" value="WD40_PAC1"/>
</dbReference>
<dbReference type="InterPro" id="IPR011047">
    <property type="entry name" value="Quinoprotein_ADH-like_sf"/>
</dbReference>
<dbReference type="Gene3D" id="2.130.10.10">
    <property type="entry name" value="YVTN repeat-like/Quinoprotein amine dehydrogenase"/>
    <property type="match status" value="4"/>
</dbReference>
<name>A0A4R4ZWP6_9ACTN</name>
<dbReference type="CDD" id="cd00200">
    <property type="entry name" value="WD40"/>
    <property type="match status" value="1"/>
</dbReference>
<feature type="repeat" description="WD" evidence="3">
    <location>
        <begin position="288"/>
        <end position="329"/>
    </location>
</feature>
<protein>
    <submittedName>
        <fullName evidence="5">Tetratricopeptide repeat protein</fullName>
    </submittedName>
</protein>
<dbReference type="PROSITE" id="PS50082">
    <property type="entry name" value="WD_REPEATS_2"/>
    <property type="match status" value="4"/>
</dbReference>
<dbReference type="SUPFAM" id="SSF63829">
    <property type="entry name" value="Calcium-dependent phosphotriesterase"/>
    <property type="match status" value="1"/>
</dbReference>
<dbReference type="PROSITE" id="PS00678">
    <property type="entry name" value="WD_REPEATS_1"/>
    <property type="match status" value="1"/>
</dbReference>